<feature type="transmembrane region" description="Helical" evidence="6">
    <location>
        <begin position="269"/>
        <end position="291"/>
    </location>
</feature>
<dbReference type="RefSeq" id="WP_144261725.1">
    <property type="nucleotide sequence ID" value="NZ_QMDX01000004.1"/>
</dbReference>
<dbReference type="Gene3D" id="1.20.1640.10">
    <property type="entry name" value="Multidrug efflux transporter AcrB transmembrane domain"/>
    <property type="match status" value="2"/>
</dbReference>
<dbReference type="GO" id="GO:0005886">
    <property type="term" value="C:plasma membrane"/>
    <property type="evidence" value="ECO:0007669"/>
    <property type="project" value="UniProtKB-SubCell"/>
</dbReference>
<feature type="transmembrane region" description="Helical" evidence="6">
    <location>
        <begin position="243"/>
        <end position="262"/>
    </location>
</feature>
<feature type="domain" description="SSD" evidence="7">
    <location>
        <begin position="270"/>
        <end position="395"/>
    </location>
</feature>
<feature type="transmembrane region" description="Helical" evidence="6">
    <location>
        <begin position="370"/>
        <end position="392"/>
    </location>
</feature>
<dbReference type="EMBL" id="QMDX01000004">
    <property type="protein sequence ID" value="TSD14279.1"/>
    <property type="molecule type" value="Genomic_DNA"/>
</dbReference>
<dbReference type="InParanoid" id="A0A554NA92"/>
<name>A0A554NA92_9EURY</name>
<sequence length="846" mass="89614">MSAPGDYQRLVDAADDQIINHPGRIVGVFLVLTLVFAGGLGAVSTDAGTEGFTQDVPAQVAFEDVQRQFETTPFSADTGSTQLIQRGENVLSRNGLLRMLGIQDRLESHESLRVQSTSSAATIVATQLDPEARTTEERIRAVERATPREIDRAVSRAADRNPQFVGLLSNDFNRESASASATIGVVTHEVPGGTSASAGQGGSSSLTPLQLRTDSVVDGAGGDVIVFGSGIVSAEFSNVIGDSLIIVVPAAVLFILLFLIVSYRDLADLLLGVVALAMGLIWTFGFMGLAGIPFNQILITIPPLLLAVGIDFGIHAVNRYREERTTGLEIGPAMRVTTDQLLVAFFIVMGTTVIGFGANLTSALPPIRDFGVVAAVGIVFTFLIFGVFLPAAKVLLDRSRQNYPIPTFSTTPLGAEGSALGRVLSGGVIVARRAPALFLVVALVASGGMAYHATGVDTSFSNEDFLPPEENPDYLMALPEPFKPSDYTVTAVTNYLSDTFESGQSDTVTVYVEGPLREDQTLEILHRAGDDPPDSFVRRDGRADATSIISVIEDHAARDEEFRRLVERNDRDGNGVPDDDLRAIYDALLAEDSPVRGQAQRYIAADRRSTRLVYSVESGATQSEVTEDARTVASDMERPRTEVTAIATGSTVVFEAISGLILDSAVTSLAIALAGTALFLLLVYYVLEGRPTLGIANLVPIVVTVSFVAGSMRVFGISFNAFTATILAITIGLGIDYSVHVTHRFADEYRERDLSTALERTVRGTGGALAGSMLTTVFGIGVLVLSVFPAIGQFGVLTGLSVIYAFTASLLVLPSALAVWAKLVVERGGSAAGGPTVEEATPDDAA</sequence>
<feature type="transmembrane region" description="Helical" evidence="6">
    <location>
        <begin position="794"/>
        <end position="820"/>
    </location>
</feature>
<feature type="transmembrane region" description="Helical" evidence="6">
    <location>
        <begin position="767"/>
        <end position="788"/>
    </location>
</feature>
<dbReference type="PROSITE" id="PS50156">
    <property type="entry name" value="SSD"/>
    <property type="match status" value="2"/>
</dbReference>
<dbReference type="PANTHER" id="PTHR33406">
    <property type="entry name" value="MEMBRANE PROTEIN MJ1562-RELATED"/>
    <property type="match status" value="1"/>
</dbReference>
<evidence type="ECO:0000313" key="9">
    <source>
        <dbReference type="Proteomes" id="UP000319894"/>
    </source>
</evidence>
<keyword evidence="4 6" id="KW-1133">Transmembrane helix</keyword>
<dbReference type="SUPFAM" id="SSF82866">
    <property type="entry name" value="Multidrug efflux transporter AcrB transmembrane domain"/>
    <property type="match status" value="2"/>
</dbReference>
<feature type="domain" description="SSD" evidence="7">
    <location>
        <begin position="659"/>
        <end position="819"/>
    </location>
</feature>
<dbReference type="AlphaFoldDB" id="A0A554NA92"/>
<feature type="transmembrane region" description="Helical" evidence="6">
    <location>
        <begin position="668"/>
        <end position="687"/>
    </location>
</feature>
<evidence type="ECO:0000256" key="1">
    <source>
        <dbReference type="ARBA" id="ARBA00004651"/>
    </source>
</evidence>
<comment type="subcellular location">
    <subcellularLocation>
        <location evidence="1">Cell membrane</location>
        <topology evidence="1">Multi-pass membrane protein</topology>
    </subcellularLocation>
</comment>
<keyword evidence="2" id="KW-1003">Cell membrane</keyword>
<keyword evidence="3 6" id="KW-0812">Transmembrane</keyword>
<reference evidence="8 9" key="1">
    <citation type="submission" date="2018-06" db="EMBL/GenBank/DDBJ databases">
        <title>Natronomonas sp. F16-60 a new haloarchaeon isolated from a solar saltern of Isla Cristina, Huelva, Spain.</title>
        <authorList>
            <person name="Duran-Viseras A."/>
            <person name="Sanchez-Porro C."/>
            <person name="Ventosa A."/>
        </authorList>
    </citation>
    <scope>NUCLEOTIDE SEQUENCE [LARGE SCALE GENOMIC DNA]</scope>
    <source>
        <strain evidence="8 9">F16-60</strain>
    </source>
</reference>
<feature type="transmembrane region" description="Helical" evidence="6">
    <location>
        <begin position="694"/>
        <end position="715"/>
    </location>
</feature>
<dbReference type="OrthoDB" id="42357at2157"/>
<evidence type="ECO:0000256" key="5">
    <source>
        <dbReference type="ARBA" id="ARBA00023136"/>
    </source>
</evidence>
<evidence type="ECO:0000256" key="4">
    <source>
        <dbReference type="ARBA" id="ARBA00022989"/>
    </source>
</evidence>
<dbReference type="PANTHER" id="PTHR33406:SF12">
    <property type="entry name" value="BLR2997 PROTEIN"/>
    <property type="match status" value="1"/>
</dbReference>
<evidence type="ECO:0000313" key="8">
    <source>
        <dbReference type="EMBL" id="TSD14279.1"/>
    </source>
</evidence>
<feature type="transmembrane region" description="Helical" evidence="6">
    <location>
        <begin position="341"/>
        <end position="364"/>
    </location>
</feature>
<evidence type="ECO:0000256" key="6">
    <source>
        <dbReference type="SAM" id="Phobius"/>
    </source>
</evidence>
<evidence type="ECO:0000259" key="7">
    <source>
        <dbReference type="PROSITE" id="PS50156"/>
    </source>
</evidence>
<protein>
    <submittedName>
        <fullName evidence="8">RND transporter</fullName>
    </submittedName>
</protein>
<accession>A0A554NA92</accession>
<evidence type="ECO:0000256" key="2">
    <source>
        <dbReference type="ARBA" id="ARBA00022475"/>
    </source>
</evidence>
<dbReference type="InterPro" id="IPR050545">
    <property type="entry name" value="Mycobact_MmpL"/>
</dbReference>
<keyword evidence="9" id="KW-1185">Reference proteome</keyword>
<dbReference type="InterPro" id="IPR000731">
    <property type="entry name" value="SSD"/>
</dbReference>
<feature type="transmembrane region" description="Helical" evidence="6">
    <location>
        <begin position="721"/>
        <end position="746"/>
    </location>
</feature>
<proteinExistence type="predicted"/>
<comment type="caution">
    <text evidence="8">The sequence shown here is derived from an EMBL/GenBank/DDBJ whole genome shotgun (WGS) entry which is preliminary data.</text>
</comment>
<dbReference type="Proteomes" id="UP000319894">
    <property type="component" value="Unassembled WGS sequence"/>
</dbReference>
<keyword evidence="5 6" id="KW-0472">Membrane</keyword>
<gene>
    <name evidence="8" type="ORF">DP107_08490</name>
</gene>
<organism evidence="8 9">
    <name type="scientific">Haloglomus irregulare</name>
    <dbReference type="NCBI Taxonomy" id="2234134"/>
    <lineage>
        <taxon>Archaea</taxon>
        <taxon>Methanobacteriati</taxon>
        <taxon>Methanobacteriota</taxon>
        <taxon>Stenosarchaea group</taxon>
        <taxon>Halobacteria</taxon>
        <taxon>Halobacteriales</taxon>
        <taxon>Natronomonadaceae</taxon>
        <taxon>Haloglomus</taxon>
    </lineage>
</organism>
<dbReference type="InterPro" id="IPR004869">
    <property type="entry name" value="MMPL_dom"/>
</dbReference>
<dbReference type="Pfam" id="PF03176">
    <property type="entry name" value="MMPL"/>
    <property type="match status" value="2"/>
</dbReference>
<evidence type="ECO:0000256" key="3">
    <source>
        <dbReference type="ARBA" id="ARBA00022692"/>
    </source>
</evidence>
<feature type="transmembrane region" description="Helical" evidence="6">
    <location>
        <begin position="297"/>
        <end position="320"/>
    </location>
</feature>